<name>A0A0E9S821_ANGAN</name>
<dbReference type="EMBL" id="GBXM01090480">
    <property type="protein sequence ID" value="JAH18097.1"/>
    <property type="molecule type" value="Transcribed_RNA"/>
</dbReference>
<accession>A0A0E9S821</accession>
<protein>
    <submittedName>
        <fullName evidence="1">Uncharacterized protein</fullName>
    </submittedName>
</protein>
<dbReference type="EMBL" id="GBXM01070998">
    <property type="protein sequence ID" value="JAH37579.1"/>
    <property type="molecule type" value="Transcribed_RNA"/>
</dbReference>
<reference evidence="1" key="2">
    <citation type="journal article" date="2015" name="Fish Shellfish Immunol.">
        <title>Early steps in the European eel (Anguilla anguilla)-Vibrio vulnificus interaction in the gills: Role of the RtxA13 toxin.</title>
        <authorList>
            <person name="Callol A."/>
            <person name="Pajuelo D."/>
            <person name="Ebbesson L."/>
            <person name="Teles M."/>
            <person name="MacKenzie S."/>
            <person name="Amaro C."/>
        </authorList>
    </citation>
    <scope>NUCLEOTIDE SEQUENCE</scope>
</reference>
<proteinExistence type="predicted"/>
<organism evidence="1">
    <name type="scientific">Anguilla anguilla</name>
    <name type="common">European freshwater eel</name>
    <name type="synonym">Muraena anguilla</name>
    <dbReference type="NCBI Taxonomy" id="7936"/>
    <lineage>
        <taxon>Eukaryota</taxon>
        <taxon>Metazoa</taxon>
        <taxon>Chordata</taxon>
        <taxon>Craniata</taxon>
        <taxon>Vertebrata</taxon>
        <taxon>Euteleostomi</taxon>
        <taxon>Actinopterygii</taxon>
        <taxon>Neopterygii</taxon>
        <taxon>Teleostei</taxon>
        <taxon>Anguilliformes</taxon>
        <taxon>Anguillidae</taxon>
        <taxon>Anguilla</taxon>
    </lineage>
</organism>
<evidence type="ECO:0000313" key="1">
    <source>
        <dbReference type="EMBL" id="JAH37579.1"/>
    </source>
</evidence>
<reference evidence="1" key="1">
    <citation type="submission" date="2014-11" db="EMBL/GenBank/DDBJ databases">
        <authorList>
            <person name="Amaro Gonzalez C."/>
        </authorList>
    </citation>
    <scope>NUCLEOTIDE SEQUENCE</scope>
</reference>
<dbReference type="AlphaFoldDB" id="A0A0E9S821"/>
<sequence length="50" mass="5793">MQTPCVFSSVNHHLRSIQIEINNCARSHAYYFEISYLSAQSRIKLLPPPM</sequence>